<dbReference type="KEGG" id="ptm:GSPATT00025280001"/>
<dbReference type="EMBL" id="CT868668">
    <property type="protein sequence ID" value="CAK92546.1"/>
    <property type="molecule type" value="Genomic_DNA"/>
</dbReference>
<name>A0EB79_PARTE</name>
<dbReference type="AlphaFoldDB" id="A0EB79"/>
<dbReference type="GeneID" id="5045728"/>
<evidence type="ECO:0000313" key="1">
    <source>
        <dbReference type="EMBL" id="CAK92546.1"/>
    </source>
</evidence>
<reference evidence="1 2" key="1">
    <citation type="journal article" date="2006" name="Nature">
        <title>Global trends of whole-genome duplications revealed by the ciliate Paramecium tetraurelia.</title>
        <authorList>
            <consortium name="Genoscope"/>
            <person name="Aury J.-M."/>
            <person name="Jaillon O."/>
            <person name="Duret L."/>
            <person name="Noel B."/>
            <person name="Jubin C."/>
            <person name="Porcel B.M."/>
            <person name="Segurens B."/>
            <person name="Daubin V."/>
            <person name="Anthouard V."/>
            <person name="Aiach N."/>
            <person name="Arnaiz O."/>
            <person name="Billaut A."/>
            <person name="Beisson J."/>
            <person name="Blanc I."/>
            <person name="Bouhouche K."/>
            <person name="Camara F."/>
            <person name="Duharcourt S."/>
            <person name="Guigo R."/>
            <person name="Gogendeau D."/>
            <person name="Katinka M."/>
            <person name="Keller A.-M."/>
            <person name="Kissmehl R."/>
            <person name="Klotz C."/>
            <person name="Koll F."/>
            <person name="Le Moue A."/>
            <person name="Lepere C."/>
            <person name="Malinsky S."/>
            <person name="Nowacki M."/>
            <person name="Nowak J.K."/>
            <person name="Plattner H."/>
            <person name="Poulain J."/>
            <person name="Ruiz F."/>
            <person name="Serrano V."/>
            <person name="Zagulski M."/>
            <person name="Dessen P."/>
            <person name="Betermier M."/>
            <person name="Weissenbach J."/>
            <person name="Scarpelli C."/>
            <person name="Schachter V."/>
            <person name="Sperling L."/>
            <person name="Meyer E."/>
            <person name="Cohen J."/>
            <person name="Wincker P."/>
        </authorList>
    </citation>
    <scope>NUCLEOTIDE SEQUENCE [LARGE SCALE GENOMIC DNA]</scope>
    <source>
        <strain evidence="1 2">Stock d4-2</strain>
    </source>
</reference>
<organism evidence="1 2">
    <name type="scientific">Paramecium tetraurelia</name>
    <dbReference type="NCBI Taxonomy" id="5888"/>
    <lineage>
        <taxon>Eukaryota</taxon>
        <taxon>Sar</taxon>
        <taxon>Alveolata</taxon>
        <taxon>Ciliophora</taxon>
        <taxon>Intramacronucleata</taxon>
        <taxon>Oligohymenophorea</taxon>
        <taxon>Peniculida</taxon>
        <taxon>Parameciidae</taxon>
        <taxon>Paramecium</taxon>
    </lineage>
</organism>
<dbReference type="InParanoid" id="A0EB79"/>
<gene>
    <name evidence="1" type="ORF">GSPATT00025280001</name>
</gene>
<evidence type="ECO:0000313" key="2">
    <source>
        <dbReference type="Proteomes" id="UP000000600"/>
    </source>
</evidence>
<dbReference type="Proteomes" id="UP000000600">
    <property type="component" value="Unassembled WGS sequence"/>
</dbReference>
<keyword evidence="2" id="KW-1185">Reference proteome</keyword>
<dbReference type="HOGENOM" id="CLU_1380486_0_0_1"/>
<sequence length="198" mass="23434">MQNSQCKSFILMKLKLLRKLYKLKKIWFIQSNCQPNRNKMQFQNIFYLDKGLSNISSSIIVVSFKIFGCIDGLLFYNQGTDSVLKLNEQIQLLIEQQRFNVDDLKEQLILHYQNNDEFLWDKIFNRNYAFNKQEIIEIKNQIENVQISDFHGILQSETLSIFGVAESSKIPNLPSGQHDYSKEKEKSYFECAYQYQSQ</sequence>
<dbReference type="RefSeq" id="XP_001459943.1">
    <property type="nucleotide sequence ID" value="XM_001459906.1"/>
</dbReference>
<protein>
    <submittedName>
        <fullName evidence="1">Uncharacterized protein</fullName>
    </submittedName>
</protein>
<accession>A0EB79</accession>
<proteinExistence type="predicted"/>